<dbReference type="Proteomes" id="UP001642483">
    <property type="component" value="Unassembled WGS sequence"/>
</dbReference>
<evidence type="ECO:0000256" key="1">
    <source>
        <dbReference type="SAM" id="MobiDB-lite"/>
    </source>
</evidence>
<protein>
    <submittedName>
        <fullName evidence="2">Uncharacterized protein</fullName>
    </submittedName>
</protein>
<evidence type="ECO:0000313" key="2">
    <source>
        <dbReference type="EMBL" id="CAK8675477.1"/>
    </source>
</evidence>
<proteinExistence type="predicted"/>
<feature type="region of interest" description="Disordered" evidence="1">
    <location>
        <begin position="26"/>
        <end position="48"/>
    </location>
</feature>
<accession>A0ABP0F704</accession>
<feature type="compositionally biased region" description="Basic and acidic residues" evidence="1">
    <location>
        <begin position="39"/>
        <end position="48"/>
    </location>
</feature>
<sequence length="75" mass="8571">MSEERLETTTLIPCWLLLSMAQIPRLETSTSEDSPSNQKPRDDVGSYDTRHVLSRKMPKQSRFSELVGKVFRCGV</sequence>
<keyword evidence="3" id="KW-1185">Reference proteome</keyword>
<name>A0ABP0F704_CLALP</name>
<comment type="caution">
    <text evidence="2">The sequence shown here is derived from an EMBL/GenBank/DDBJ whole genome shotgun (WGS) entry which is preliminary data.</text>
</comment>
<gene>
    <name evidence="2" type="ORF">CVLEPA_LOCUS5056</name>
</gene>
<dbReference type="EMBL" id="CAWYQH010000023">
    <property type="protein sequence ID" value="CAK8675477.1"/>
    <property type="molecule type" value="Genomic_DNA"/>
</dbReference>
<evidence type="ECO:0000313" key="3">
    <source>
        <dbReference type="Proteomes" id="UP001642483"/>
    </source>
</evidence>
<feature type="compositionally biased region" description="Polar residues" evidence="1">
    <location>
        <begin position="27"/>
        <end position="38"/>
    </location>
</feature>
<organism evidence="2 3">
    <name type="scientific">Clavelina lepadiformis</name>
    <name type="common">Light-bulb sea squirt</name>
    <name type="synonym">Ascidia lepadiformis</name>
    <dbReference type="NCBI Taxonomy" id="159417"/>
    <lineage>
        <taxon>Eukaryota</taxon>
        <taxon>Metazoa</taxon>
        <taxon>Chordata</taxon>
        <taxon>Tunicata</taxon>
        <taxon>Ascidiacea</taxon>
        <taxon>Aplousobranchia</taxon>
        <taxon>Clavelinidae</taxon>
        <taxon>Clavelina</taxon>
    </lineage>
</organism>
<reference evidence="2 3" key="1">
    <citation type="submission" date="2024-02" db="EMBL/GenBank/DDBJ databases">
        <authorList>
            <person name="Daric V."/>
            <person name="Darras S."/>
        </authorList>
    </citation>
    <scope>NUCLEOTIDE SEQUENCE [LARGE SCALE GENOMIC DNA]</scope>
</reference>